<evidence type="ECO:0000256" key="9">
    <source>
        <dbReference type="ARBA" id="ARBA00023180"/>
    </source>
</evidence>
<keyword evidence="8" id="KW-0675">Receptor</keyword>
<evidence type="ECO:0000256" key="10">
    <source>
        <dbReference type="PIRSR" id="PIRSR605428-52"/>
    </source>
</evidence>
<dbReference type="PANTHER" id="PTHR11923">
    <property type="entry name" value="SCAVENGER RECEPTOR CLASS B TYPE-1 SR-B1"/>
    <property type="match status" value="1"/>
</dbReference>
<dbReference type="GO" id="GO:0005886">
    <property type="term" value="C:plasma membrane"/>
    <property type="evidence" value="ECO:0007669"/>
    <property type="project" value="UniProtKB-SubCell"/>
</dbReference>
<evidence type="ECO:0000256" key="7">
    <source>
        <dbReference type="ARBA" id="ARBA00023157"/>
    </source>
</evidence>
<dbReference type="PRINTS" id="PR01610">
    <property type="entry name" value="CD36ANTIGEN"/>
</dbReference>
<keyword evidence="6 11" id="KW-0472">Membrane</keyword>
<evidence type="ECO:0000256" key="4">
    <source>
        <dbReference type="ARBA" id="ARBA00022692"/>
    </source>
</evidence>
<keyword evidence="5 11" id="KW-1133">Transmembrane helix</keyword>
<evidence type="ECO:0000256" key="6">
    <source>
        <dbReference type="ARBA" id="ARBA00023136"/>
    </source>
</evidence>
<dbReference type="PANTHER" id="PTHR11923:SF93">
    <property type="entry name" value="GH07959P-RELATED"/>
    <property type="match status" value="1"/>
</dbReference>
<feature type="transmembrane region" description="Helical" evidence="11">
    <location>
        <begin position="457"/>
        <end position="478"/>
    </location>
</feature>
<feature type="disulfide bond" evidence="10">
    <location>
        <begin position="260"/>
        <end position="327"/>
    </location>
</feature>
<evidence type="ECO:0000256" key="3">
    <source>
        <dbReference type="ARBA" id="ARBA00022475"/>
    </source>
</evidence>
<organism evidence="12">
    <name type="scientific">Antheraea pernyi</name>
    <name type="common">Chinese oak silk moth</name>
    <name type="synonym">Bombyx pernyi</name>
    <dbReference type="NCBI Taxonomy" id="7119"/>
    <lineage>
        <taxon>Eukaryota</taxon>
        <taxon>Metazoa</taxon>
        <taxon>Ecdysozoa</taxon>
        <taxon>Arthropoda</taxon>
        <taxon>Hexapoda</taxon>
        <taxon>Insecta</taxon>
        <taxon>Pterygota</taxon>
        <taxon>Neoptera</taxon>
        <taxon>Endopterygota</taxon>
        <taxon>Lepidoptera</taxon>
        <taxon>Glossata</taxon>
        <taxon>Ditrysia</taxon>
        <taxon>Bombycoidea</taxon>
        <taxon>Saturniidae</taxon>
        <taxon>Saturniinae</taxon>
        <taxon>Saturniini</taxon>
        <taxon>Antheraea</taxon>
    </lineage>
</organism>
<dbReference type="GO" id="GO:0005737">
    <property type="term" value="C:cytoplasm"/>
    <property type="evidence" value="ECO:0007669"/>
    <property type="project" value="TreeGrafter"/>
</dbReference>
<dbReference type="InterPro" id="IPR002159">
    <property type="entry name" value="CD36_fam"/>
</dbReference>
<accession>A0A866W349</accession>
<dbReference type="PRINTS" id="PR01609">
    <property type="entry name" value="CD36FAMILY"/>
</dbReference>
<keyword evidence="7 10" id="KW-1015">Disulfide bond</keyword>
<feature type="disulfide bond" evidence="10">
    <location>
        <begin position="288"/>
        <end position="348"/>
    </location>
</feature>
<proteinExistence type="evidence at transcript level"/>
<evidence type="ECO:0000313" key="12">
    <source>
        <dbReference type="EMBL" id="QOE77894.1"/>
    </source>
</evidence>
<evidence type="ECO:0000256" key="11">
    <source>
        <dbReference type="SAM" id="Phobius"/>
    </source>
</evidence>
<keyword evidence="9" id="KW-0325">Glycoprotein</keyword>
<protein>
    <submittedName>
        <fullName evidence="12">Cameo1</fullName>
    </submittedName>
</protein>
<evidence type="ECO:0000256" key="8">
    <source>
        <dbReference type="ARBA" id="ARBA00023170"/>
    </source>
</evidence>
<feature type="disulfide bond" evidence="10">
    <location>
        <begin position="329"/>
        <end position="337"/>
    </location>
</feature>
<keyword evidence="4 11" id="KW-0812">Transmembrane</keyword>
<dbReference type="InterPro" id="IPR005428">
    <property type="entry name" value="CD36/SCARB1/SNMP1"/>
</dbReference>
<dbReference type="GO" id="GO:0005044">
    <property type="term" value="F:scavenger receptor activity"/>
    <property type="evidence" value="ECO:0007669"/>
    <property type="project" value="TreeGrafter"/>
</dbReference>
<dbReference type="Pfam" id="PF01130">
    <property type="entry name" value="CD36"/>
    <property type="match status" value="1"/>
</dbReference>
<evidence type="ECO:0000256" key="5">
    <source>
        <dbReference type="ARBA" id="ARBA00022989"/>
    </source>
</evidence>
<evidence type="ECO:0000256" key="1">
    <source>
        <dbReference type="ARBA" id="ARBA00004651"/>
    </source>
</evidence>
<name>A0A866W349_ANTPE</name>
<comment type="similarity">
    <text evidence="2">Belongs to the CD36 family.</text>
</comment>
<comment type="subcellular location">
    <subcellularLocation>
        <location evidence="1">Cell membrane</location>
        <topology evidence="1">Multi-pass membrane protein</topology>
    </subcellularLocation>
</comment>
<sequence length="500" mass="57504">MLILFLVLSSKKKNTTFSIIIPPLCIYHYAIIVSMSCQLKITKFPLQMMTLSPTSMSFDIWRETPIPMYLECYLFNITNVDDILARNNVTLRVEQMGPYVFRESHSKVNLSWNDNSTVTYYNQRYWHFVPEMSNGSLSDNVTSINPIIATVAYTLRYEPTFLKLPVDIFLRMFHDNFFLTANVSSWLFDGIQDPVIDIALHFPELPFVIPYDRFGWFYERNGSIDFDGSFTMNTGASDFSQLGNIEMWKYSNHTVFRDECGVVKGSTGELWAPELGQPELYVFASDLCTYIILSKDSNVTIQGIDGVQYSANDSVFDNGHKYPHMECYCDEVRDRDCLPSGALNVSLCRFGSPAFVSKPHFLHSDPYYPSKIDGLNPQEDYNFRLALEMFTGMPLGVTAQLQINMLVRHVTMMTLNNQLPDPDTLVPMFWFRQEVEITPEYARMARFALRLRYWTPYALYVLTVIGVGLLMAGVFVLIRRLFKSPDTTPIISETNTHDSQ</sequence>
<keyword evidence="3" id="KW-1003">Cell membrane</keyword>
<dbReference type="AlphaFoldDB" id="A0A866W349"/>
<reference evidence="12" key="1">
    <citation type="submission" date="2019-12" db="EMBL/GenBank/DDBJ databases">
        <authorList>
            <person name="Xie L."/>
        </authorList>
    </citation>
    <scope>NUCLEOTIDE SEQUENCE</scope>
</reference>
<dbReference type="EMBL" id="MN864154">
    <property type="protein sequence ID" value="QOE77894.1"/>
    <property type="molecule type" value="mRNA"/>
</dbReference>
<evidence type="ECO:0000256" key="2">
    <source>
        <dbReference type="ARBA" id="ARBA00010532"/>
    </source>
</evidence>